<dbReference type="GeneID" id="3807168"/>
<dbReference type="VEuPathDB" id="PlasmoDB:Py17XNL_001401162"/>
<reference evidence="4" key="4">
    <citation type="submission" date="2019-05" db="EMBL/GenBank/DDBJ databases">
        <authorList>
            <consortium name="Pathogen Informatics"/>
        </authorList>
    </citation>
    <scope>NUCLEOTIDE SEQUENCE</scope>
    <source>
        <strain evidence="4">17X</strain>
    </source>
</reference>
<dbReference type="VEuPathDB" id="PlasmoDB:PY02021"/>
<feature type="transmembrane region" description="Helical" evidence="2">
    <location>
        <begin position="1138"/>
        <end position="1159"/>
    </location>
</feature>
<reference evidence="5 6" key="1">
    <citation type="journal article" date="2014" name="BMC Biol.">
        <title>A comprehensive evaluation of rodent malaria parasite genomes and gene expression.</title>
        <authorList>
            <person name="Otto T.D."/>
            <person name="Bohme U."/>
            <person name="Jackson A.P."/>
            <person name="Hunt M."/>
            <person name="Franke-Fayard B."/>
            <person name="Hoeijmakers W.A."/>
            <person name="Religa A.A."/>
            <person name="Robertson L."/>
            <person name="Sanders M."/>
            <person name="Ogun S.A."/>
            <person name="Cunningham D."/>
            <person name="Erhart A."/>
            <person name="Billker O."/>
            <person name="Khan S.M."/>
            <person name="Stunnenberg H.G."/>
            <person name="Langhorne J."/>
            <person name="Holder A.A."/>
            <person name="Waters A.P."/>
            <person name="Newbold C.I."/>
            <person name="Pain A."/>
            <person name="Berriman M."/>
            <person name="Janse C.J."/>
        </authorList>
    </citation>
    <scope>NUCLEOTIDE SEQUENCE [LARGE SCALE GENOMIC DNA]</scope>
    <source>
        <strain evidence="4 5">17X</strain>
        <strain evidence="3 6">YM</strain>
    </source>
</reference>
<feature type="transmembrane region" description="Helical" evidence="2">
    <location>
        <begin position="20"/>
        <end position="41"/>
    </location>
</feature>
<dbReference type="PANTHER" id="PTHR23071">
    <property type="entry name" value="PHOSPHATIDYLINOSITOL GLYCAN"/>
    <property type="match status" value="1"/>
</dbReference>
<dbReference type="Gene3D" id="3.40.720.10">
    <property type="entry name" value="Alkaline Phosphatase, subunit A"/>
    <property type="match status" value="1"/>
</dbReference>
<reference evidence="3" key="3">
    <citation type="submission" date="2014-05" db="EMBL/GenBank/DDBJ databases">
        <authorList>
            <person name="Aslett A.Martin."/>
            <person name="De Silva Nishadi"/>
        </authorList>
    </citation>
    <scope>NUCLEOTIDE SEQUENCE</scope>
    <source>
        <strain evidence="3">YM</strain>
    </source>
</reference>
<dbReference type="GO" id="GO:0005789">
    <property type="term" value="C:endoplasmic reticulum membrane"/>
    <property type="evidence" value="ECO:0007669"/>
    <property type="project" value="TreeGrafter"/>
</dbReference>
<evidence type="ECO:0000256" key="1">
    <source>
        <dbReference type="SAM" id="MobiDB-lite"/>
    </source>
</evidence>
<sequence>MKEGGKFTLFGNVLTNHVIIFSSILLINVLILFSYINGFLFSKAGILNKSESLDVFSKNVFGNEYVEYLKTNKNVYSIINPPYDKIVILLIDSLRFDFTLYDPNYDKEWESNMMVKNGGGKKVGNGNKNINTLIEQKKIKLYLNNMINLHNILKKKKNNTRLFRFEADPPTLTTARLKSMLVGSISNYMDVNENFNPNDNIQDNFIDQLYINKKHVTAIGDDTITKLTKKVTKKLVYESFNIFDFYSLDIKSKDHFYQEYSQNDWDLIYLHLLAVDHIGHVEGTNSENMKNSLINFDLFIKDIINKINESQKNNKNILFIAFGDHGQLDSGNHGGIDIDETNSSLFAYSPLSLINLDKNINSRNFVLFDYGNDGDTKRMSKDRPSDDLFNYHDFITKYKNSKDDKNDIIGYRKYHSSLNSLNHERKYFYNVKYTKQVNLISTLSLLIGSTLPFCNIGNIILDLIPNAYEIDSDTNIPYQKEKKLNTEKKNAHPNKDIKENTKNNVENSNNQFEHSSQSKEMNKFSHTYYDLLNLHYISELSYANMWQVNRYLNEYEKMYGIIKNDDYYLIKNVWENIENEKSAFFIPHKEFIDNQEILIKEKEKYIEYINKIREAMDLSQRYFYYIFSLKNYYFLFLCLFANIYFFIIFSIYYFFSKLNYYNKSIGSRRFVLSIILAFSILFLLNLYKQKLYIMVLSFLFLLFVGYILFFKKSKDQNIFSIFTHAKMLIVFNSLISSKLNEVEIIQENENPDSISAKPDTPFFETKPQNNIQKQANFNKFENNSNKNINLIHRFIIFSKKLINEMINTSYFFLHKIKFIQILRSNFFFVFSVIWSFCEISFNYVEKERYFIHILIMFYVFFSLIFQNYRISTYLFRSIPLLAILLVNFMASFRSEYFKHDMEKFFINRSALNIILPTTFYILSMLLLRRRSNKMLKKKIKLITIIIWTLQYFFVIIYLIKINKIAKFWTPLIMYMLTFSFISFIILRKSDILEKTQNKNIGNFIKKMNELGVTLFITLCSLLQLSLIIYSNTNLSILIFFYTTLIFFYFYFINTVDLKQKEDINNIKISWIMENTNVDRQFNKHVNTQIKEKIYLNLQKEKNILLNKSSIIDQTDIIQIQIAKLIPSISFFLINETSFYLLSSLILKYSFFLTGHRFMLNNLPLTSGYIGFGRYCWPFSQIYIFLHVFFPMIFSFIFLIYIFNLRKIKALEFFEEPDFYNFYLYPLINFLFKNIFLFCIKCNVSMWTSFVLEMHITINDYFLPNYFYLSSIVIVYITLSILILSIIRRILLR</sequence>
<name>A0A078KBW5_PLAYE</name>
<feature type="region of interest" description="Disordered" evidence="1">
    <location>
        <begin position="481"/>
        <end position="518"/>
    </location>
</feature>
<feature type="transmembrane region" description="Helical" evidence="2">
    <location>
        <begin position="632"/>
        <end position="655"/>
    </location>
</feature>
<keyword evidence="4" id="KW-0808">Transferase</keyword>
<reference evidence="4" key="2">
    <citation type="submission" date="2014-05" db="EMBL/GenBank/DDBJ databases">
        <authorList>
            <person name="Aslett M.A."/>
            <person name="De Silva N."/>
        </authorList>
    </citation>
    <scope>NUCLEOTIDE SEQUENCE</scope>
    <source>
        <strain evidence="4">17X</strain>
    </source>
</reference>
<feature type="transmembrane region" description="Helical" evidence="2">
    <location>
        <begin position="1222"/>
        <end position="1245"/>
    </location>
</feature>
<feature type="transmembrane region" description="Helical" evidence="2">
    <location>
        <begin position="849"/>
        <end position="866"/>
    </location>
</feature>
<evidence type="ECO:0000313" key="3">
    <source>
        <dbReference type="EMBL" id="CDU20669.1"/>
    </source>
</evidence>
<feature type="transmembrane region" description="Helical" evidence="2">
    <location>
        <begin position="910"/>
        <end position="927"/>
    </location>
</feature>
<dbReference type="GO" id="GO:0006506">
    <property type="term" value="P:GPI anchor biosynthetic process"/>
    <property type="evidence" value="ECO:0007669"/>
    <property type="project" value="InterPro"/>
</dbReference>
<dbReference type="GO" id="GO:0051377">
    <property type="term" value="F:mannose-ethanolamine phosphotransferase activity"/>
    <property type="evidence" value="ECO:0007669"/>
    <property type="project" value="TreeGrafter"/>
</dbReference>
<accession>A0A078KBW5</accession>
<dbReference type="VEuPathDB" id="PlasmoDB:PY17X_1432100"/>
<protein>
    <submittedName>
        <fullName evidence="4">GPI ethanolamine phosphate transferase 3, putative</fullName>
    </submittedName>
    <submittedName>
        <fullName evidence="3">Phosphatidylinositol-glycan, putative</fullName>
    </submittedName>
</protein>
<dbReference type="KEGG" id="pyo:PY17X_1432100"/>
<dbReference type="OMA" id="KYVWPIS"/>
<keyword evidence="2" id="KW-1133">Transmembrane helix</keyword>
<feature type="transmembrane region" description="Helical" evidence="2">
    <location>
        <begin position="1179"/>
        <end position="1202"/>
    </location>
</feature>
<organism evidence="3 6">
    <name type="scientific">Plasmodium yoelii</name>
    <dbReference type="NCBI Taxonomy" id="5861"/>
    <lineage>
        <taxon>Eukaryota</taxon>
        <taxon>Sar</taxon>
        <taxon>Alveolata</taxon>
        <taxon>Apicomplexa</taxon>
        <taxon>Aconoidasida</taxon>
        <taxon>Haemosporida</taxon>
        <taxon>Plasmodiidae</taxon>
        <taxon>Plasmodium</taxon>
        <taxon>Plasmodium (Vinckeia)</taxon>
    </lineage>
</organism>
<dbReference type="VEuPathDB" id="PlasmoDB:PYYM_1433800"/>
<feature type="transmembrane region" description="Helical" evidence="2">
    <location>
        <begin position="873"/>
        <end position="890"/>
    </location>
</feature>
<dbReference type="EMBL" id="LK934642">
    <property type="protein sequence ID" value="CDU20669.1"/>
    <property type="molecule type" value="Genomic_DNA"/>
</dbReference>
<feature type="transmembrane region" description="Helical" evidence="2">
    <location>
        <begin position="965"/>
        <end position="986"/>
    </location>
</feature>
<evidence type="ECO:0000313" key="5">
    <source>
        <dbReference type="Proteomes" id="UP000072874"/>
    </source>
</evidence>
<feature type="compositionally biased region" description="Basic and acidic residues" evidence="1">
    <location>
        <begin position="481"/>
        <end position="501"/>
    </location>
</feature>
<feature type="transmembrane region" description="Helical" evidence="2">
    <location>
        <begin position="1034"/>
        <end position="1052"/>
    </location>
</feature>
<dbReference type="Pfam" id="PF01663">
    <property type="entry name" value="Phosphodiest"/>
    <property type="match status" value="1"/>
</dbReference>
<dbReference type="SUPFAM" id="SSF53649">
    <property type="entry name" value="Alkaline phosphatase-like"/>
    <property type="match status" value="1"/>
</dbReference>
<dbReference type="InterPro" id="IPR017850">
    <property type="entry name" value="Alkaline_phosphatase_core_sf"/>
</dbReference>
<dbReference type="PANTHER" id="PTHR23071:SF1">
    <property type="entry name" value="GPI ETHANOLAMINE PHOSPHATE TRANSFERASE 3"/>
    <property type="match status" value="1"/>
</dbReference>
<gene>
    <name evidence="4" type="ORF">PY17X_1432100</name>
    <name evidence="3" type="ORF">PYYM_1433800</name>
</gene>
<keyword evidence="2" id="KW-0812">Transmembrane</keyword>
<feature type="transmembrane region" description="Helical" evidence="2">
    <location>
        <begin position="1007"/>
        <end position="1028"/>
    </location>
</feature>
<feature type="transmembrane region" description="Helical" evidence="2">
    <location>
        <begin position="825"/>
        <end position="843"/>
    </location>
</feature>
<dbReference type="Proteomes" id="UP000072874">
    <property type="component" value="Chromosome 14"/>
</dbReference>
<feature type="transmembrane region" description="Helical" evidence="2">
    <location>
        <begin position="1265"/>
        <end position="1286"/>
    </location>
</feature>
<proteinExistence type="predicted"/>
<keyword evidence="2" id="KW-0472">Membrane</keyword>
<dbReference type="Proteomes" id="UP000072904">
    <property type="component" value="Chromosome 14"/>
</dbReference>
<feature type="transmembrane region" description="Helical" evidence="2">
    <location>
        <begin position="939"/>
        <end position="959"/>
    </location>
</feature>
<dbReference type="InterPro" id="IPR039524">
    <property type="entry name" value="PIGO/GPI13"/>
</dbReference>
<dbReference type="VEuPathDB" id="PlasmoDB:PY02022"/>
<evidence type="ECO:0000313" key="4">
    <source>
        <dbReference type="EMBL" id="VTZ81632.1"/>
    </source>
</evidence>
<dbReference type="InterPro" id="IPR002591">
    <property type="entry name" value="Phosphodiest/P_Trfase"/>
</dbReference>
<feature type="transmembrane region" description="Helical" evidence="2">
    <location>
        <begin position="667"/>
        <end position="684"/>
    </location>
</feature>
<dbReference type="RefSeq" id="XP_022812925.1">
    <property type="nucleotide sequence ID" value="XM_022957554.1"/>
</dbReference>
<feature type="transmembrane region" description="Helical" evidence="2">
    <location>
        <begin position="691"/>
        <end position="710"/>
    </location>
</feature>
<evidence type="ECO:0000256" key="2">
    <source>
        <dbReference type="SAM" id="Phobius"/>
    </source>
</evidence>
<evidence type="ECO:0000313" key="6">
    <source>
        <dbReference type="Proteomes" id="UP000072904"/>
    </source>
</evidence>
<dbReference type="OrthoDB" id="272139at2759"/>
<dbReference type="EMBL" id="LM993668">
    <property type="protein sequence ID" value="VTZ81632.1"/>
    <property type="molecule type" value="Genomic_DNA"/>
</dbReference>